<keyword evidence="11" id="KW-0406">Ion transport</keyword>
<evidence type="ECO:0000256" key="4">
    <source>
        <dbReference type="ARBA" id="ARBA00022448"/>
    </source>
</evidence>
<name>A0A9P5TDA4_9AGAM</name>
<dbReference type="GO" id="GO:2001256">
    <property type="term" value="P:regulation of store-operated calcium entry"/>
    <property type="evidence" value="ECO:0007669"/>
    <property type="project" value="InterPro"/>
</dbReference>
<gene>
    <name evidence="16" type="ORF">DFH94DRAFT_159954</name>
</gene>
<dbReference type="OrthoDB" id="20303at2759"/>
<dbReference type="Pfam" id="PF06682">
    <property type="entry name" value="SARAF"/>
    <property type="match status" value="1"/>
</dbReference>
<evidence type="ECO:0000256" key="14">
    <source>
        <dbReference type="SAM" id="MobiDB-lite"/>
    </source>
</evidence>
<dbReference type="AlphaFoldDB" id="A0A9P5TDA4"/>
<proteinExistence type="inferred from homology"/>
<evidence type="ECO:0000256" key="6">
    <source>
        <dbReference type="ARBA" id="ARBA00022692"/>
    </source>
</evidence>
<feature type="compositionally biased region" description="Polar residues" evidence="14">
    <location>
        <begin position="188"/>
        <end position="199"/>
    </location>
</feature>
<evidence type="ECO:0000256" key="10">
    <source>
        <dbReference type="ARBA" id="ARBA00022989"/>
    </source>
</evidence>
<keyword evidence="6 15" id="KW-0812">Transmembrane</keyword>
<keyword evidence="17" id="KW-1185">Reference proteome</keyword>
<evidence type="ECO:0000256" key="1">
    <source>
        <dbReference type="ARBA" id="ARBA00004115"/>
    </source>
</evidence>
<evidence type="ECO:0000256" key="11">
    <source>
        <dbReference type="ARBA" id="ARBA00023065"/>
    </source>
</evidence>
<dbReference type="InterPro" id="IPR009567">
    <property type="entry name" value="SARAF"/>
</dbReference>
<evidence type="ECO:0000313" key="17">
    <source>
        <dbReference type="Proteomes" id="UP000759537"/>
    </source>
</evidence>
<feature type="transmembrane region" description="Helical" evidence="15">
    <location>
        <begin position="121"/>
        <end position="143"/>
    </location>
</feature>
<evidence type="ECO:0000313" key="16">
    <source>
        <dbReference type="EMBL" id="KAF8485912.1"/>
    </source>
</evidence>
<evidence type="ECO:0000256" key="5">
    <source>
        <dbReference type="ARBA" id="ARBA00022568"/>
    </source>
</evidence>
<dbReference type="PANTHER" id="PTHR15929:SF0">
    <property type="entry name" value="STORE-OPERATED CALCIUM ENTRY-ASSOCIATED REGULATORY FACTOR"/>
    <property type="match status" value="1"/>
</dbReference>
<feature type="compositionally biased region" description="Polar residues" evidence="14">
    <location>
        <begin position="258"/>
        <end position="283"/>
    </location>
</feature>
<evidence type="ECO:0000256" key="12">
    <source>
        <dbReference type="ARBA" id="ARBA00023136"/>
    </source>
</evidence>
<reference evidence="16" key="1">
    <citation type="submission" date="2019-10" db="EMBL/GenBank/DDBJ databases">
        <authorList>
            <consortium name="DOE Joint Genome Institute"/>
            <person name="Kuo A."/>
            <person name="Miyauchi S."/>
            <person name="Kiss E."/>
            <person name="Drula E."/>
            <person name="Kohler A."/>
            <person name="Sanchez-Garcia M."/>
            <person name="Andreopoulos B."/>
            <person name="Barry K.W."/>
            <person name="Bonito G."/>
            <person name="Buee M."/>
            <person name="Carver A."/>
            <person name="Chen C."/>
            <person name="Cichocki N."/>
            <person name="Clum A."/>
            <person name="Culley D."/>
            <person name="Crous P.W."/>
            <person name="Fauchery L."/>
            <person name="Girlanda M."/>
            <person name="Hayes R."/>
            <person name="Keri Z."/>
            <person name="LaButti K."/>
            <person name="Lipzen A."/>
            <person name="Lombard V."/>
            <person name="Magnuson J."/>
            <person name="Maillard F."/>
            <person name="Morin E."/>
            <person name="Murat C."/>
            <person name="Nolan M."/>
            <person name="Ohm R."/>
            <person name="Pangilinan J."/>
            <person name="Pereira M."/>
            <person name="Perotto S."/>
            <person name="Peter M."/>
            <person name="Riley R."/>
            <person name="Sitrit Y."/>
            <person name="Stielow B."/>
            <person name="Szollosi G."/>
            <person name="Zifcakova L."/>
            <person name="Stursova M."/>
            <person name="Spatafora J.W."/>
            <person name="Tedersoo L."/>
            <person name="Vaario L.-M."/>
            <person name="Yamada A."/>
            <person name="Yan M."/>
            <person name="Wang P."/>
            <person name="Xu J."/>
            <person name="Bruns T."/>
            <person name="Baldrian P."/>
            <person name="Vilgalys R."/>
            <person name="Henrissat B."/>
            <person name="Grigoriev I.V."/>
            <person name="Hibbett D."/>
            <person name="Nagy L.G."/>
            <person name="Martin F.M."/>
        </authorList>
    </citation>
    <scope>NUCLEOTIDE SEQUENCE</scope>
    <source>
        <strain evidence="16">Prilba</strain>
    </source>
</reference>
<protein>
    <recommendedName>
        <fullName evidence="3">Store-operated calcium entry-associated regulatory factor</fullName>
    </recommendedName>
    <alternativeName>
        <fullName evidence="13">Transmembrane protein 66</fullName>
    </alternativeName>
</protein>
<feature type="region of interest" description="Disordered" evidence="14">
    <location>
        <begin position="154"/>
        <end position="200"/>
    </location>
</feature>
<dbReference type="Proteomes" id="UP000759537">
    <property type="component" value="Unassembled WGS sequence"/>
</dbReference>
<organism evidence="16 17">
    <name type="scientific">Russula ochroleuca</name>
    <dbReference type="NCBI Taxonomy" id="152965"/>
    <lineage>
        <taxon>Eukaryota</taxon>
        <taxon>Fungi</taxon>
        <taxon>Dikarya</taxon>
        <taxon>Basidiomycota</taxon>
        <taxon>Agaricomycotina</taxon>
        <taxon>Agaricomycetes</taxon>
        <taxon>Russulales</taxon>
        <taxon>Russulaceae</taxon>
        <taxon>Russula</taxon>
    </lineage>
</organism>
<comment type="subcellular location">
    <subcellularLocation>
        <location evidence="1">Endoplasmic reticulum membrane</location>
        <topology evidence="1">Single-pass type I membrane protein</topology>
    </subcellularLocation>
</comment>
<feature type="compositionally biased region" description="Low complexity" evidence="14">
    <location>
        <begin position="155"/>
        <end position="173"/>
    </location>
</feature>
<keyword evidence="10 15" id="KW-1133">Transmembrane helix</keyword>
<evidence type="ECO:0000256" key="2">
    <source>
        <dbReference type="ARBA" id="ARBA00006833"/>
    </source>
</evidence>
<reference evidence="16" key="2">
    <citation type="journal article" date="2020" name="Nat. Commun.">
        <title>Large-scale genome sequencing of mycorrhizal fungi provides insights into the early evolution of symbiotic traits.</title>
        <authorList>
            <person name="Miyauchi S."/>
            <person name="Kiss E."/>
            <person name="Kuo A."/>
            <person name="Drula E."/>
            <person name="Kohler A."/>
            <person name="Sanchez-Garcia M."/>
            <person name="Morin E."/>
            <person name="Andreopoulos B."/>
            <person name="Barry K.W."/>
            <person name="Bonito G."/>
            <person name="Buee M."/>
            <person name="Carver A."/>
            <person name="Chen C."/>
            <person name="Cichocki N."/>
            <person name="Clum A."/>
            <person name="Culley D."/>
            <person name="Crous P.W."/>
            <person name="Fauchery L."/>
            <person name="Girlanda M."/>
            <person name="Hayes R.D."/>
            <person name="Keri Z."/>
            <person name="LaButti K."/>
            <person name="Lipzen A."/>
            <person name="Lombard V."/>
            <person name="Magnuson J."/>
            <person name="Maillard F."/>
            <person name="Murat C."/>
            <person name="Nolan M."/>
            <person name="Ohm R.A."/>
            <person name="Pangilinan J."/>
            <person name="Pereira M.F."/>
            <person name="Perotto S."/>
            <person name="Peter M."/>
            <person name="Pfister S."/>
            <person name="Riley R."/>
            <person name="Sitrit Y."/>
            <person name="Stielow J.B."/>
            <person name="Szollosi G."/>
            <person name="Zifcakova L."/>
            <person name="Stursova M."/>
            <person name="Spatafora J.W."/>
            <person name="Tedersoo L."/>
            <person name="Vaario L.M."/>
            <person name="Yamada A."/>
            <person name="Yan M."/>
            <person name="Wang P."/>
            <person name="Xu J."/>
            <person name="Bruns T."/>
            <person name="Baldrian P."/>
            <person name="Vilgalys R."/>
            <person name="Dunand C."/>
            <person name="Henrissat B."/>
            <person name="Grigoriev I.V."/>
            <person name="Hibbett D."/>
            <person name="Nagy L.G."/>
            <person name="Martin F.M."/>
        </authorList>
    </citation>
    <scope>NUCLEOTIDE SEQUENCE</scope>
    <source>
        <strain evidence="16">Prilba</strain>
    </source>
</reference>
<sequence length="291" mass="32047">MSDSRVRLADIPALTLYDDEPTLSRRGHPIPQLVCKGKPCNLFKPDVIRCVNLGGQGTNVDWKCETDLPESLRLGRVQVSCEGWSGPGDSYVLRGSCSLEYRLQEVPNVLNHSASHLKPPVLLSTSGILFLCLSIGLLAYILYKFLLPCIESGRRASPPRSRPSPGSGWFSGSYDNYRRPPPPYTKYPDTSTGPTSQVRGGQDRFGFWSGAALGGLGTYFLTRQRDSGPQQRRYDWEDVRYSPRRDPDHQAPRASGAFSRTPSWSNNGAGSSTRNLGTMRQSTGYGGSAVR</sequence>
<comment type="caution">
    <text evidence="16">The sequence shown here is derived from an EMBL/GenBank/DDBJ whole genome shotgun (WGS) entry which is preliminary data.</text>
</comment>
<dbReference type="GO" id="GO:0006816">
    <property type="term" value="P:calcium ion transport"/>
    <property type="evidence" value="ECO:0007669"/>
    <property type="project" value="UniProtKB-KW"/>
</dbReference>
<feature type="region of interest" description="Disordered" evidence="14">
    <location>
        <begin position="231"/>
        <end position="291"/>
    </location>
</feature>
<evidence type="ECO:0000256" key="13">
    <source>
        <dbReference type="ARBA" id="ARBA00031116"/>
    </source>
</evidence>
<keyword evidence="12 15" id="KW-0472">Membrane</keyword>
<evidence type="ECO:0000256" key="3">
    <source>
        <dbReference type="ARBA" id="ARBA00016584"/>
    </source>
</evidence>
<keyword evidence="9" id="KW-0106">Calcium</keyword>
<keyword evidence="4" id="KW-0813">Transport</keyword>
<dbReference type="EMBL" id="WHVB01000002">
    <property type="protein sequence ID" value="KAF8485912.1"/>
    <property type="molecule type" value="Genomic_DNA"/>
</dbReference>
<keyword evidence="8" id="KW-0256">Endoplasmic reticulum</keyword>
<keyword evidence="7" id="KW-0732">Signal</keyword>
<evidence type="ECO:0000256" key="9">
    <source>
        <dbReference type="ARBA" id="ARBA00022837"/>
    </source>
</evidence>
<feature type="compositionally biased region" description="Basic and acidic residues" evidence="14">
    <location>
        <begin position="232"/>
        <end position="251"/>
    </location>
</feature>
<evidence type="ECO:0000256" key="15">
    <source>
        <dbReference type="SAM" id="Phobius"/>
    </source>
</evidence>
<accession>A0A9P5TDA4</accession>
<comment type="similarity">
    <text evidence="2">Belongs to the SARAF family.</text>
</comment>
<evidence type="ECO:0000256" key="7">
    <source>
        <dbReference type="ARBA" id="ARBA00022729"/>
    </source>
</evidence>
<dbReference type="PANTHER" id="PTHR15929">
    <property type="entry name" value="STORE-OPERATED CALCIUM ENTRY-ASSOCIATED REGULATORY FACTOR"/>
    <property type="match status" value="1"/>
</dbReference>
<keyword evidence="5" id="KW-0109">Calcium transport</keyword>
<evidence type="ECO:0000256" key="8">
    <source>
        <dbReference type="ARBA" id="ARBA00022824"/>
    </source>
</evidence>
<dbReference type="GO" id="GO:0005789">
    <property type="term" value="C:endoplasmic reticulum membrane"/>
    <property type="evidence" value="ECO:0007669"/>
    <property type="project" value="UniProtKB-SubCell"/>
</dbReference>